<dbReference type="AlphaFoldDB" id="A0A392TES3"/>
<proteinExistence type="predicted"/>
<feature type="compositionally biased region" description="Polar residues" evidence="1">
    <location>
        <begin position="1"/>
        <end position="16"/>
    </location>
</feature>
<evidence type="ECO:0000313" key="3">
    <source>
        <dbReference type="Proteomes" id="UP000265520"/>
    </source>
</evidence>
<protein>
    <submittedName>
        <fullName evidence="2">Uncharacterized protein</fullName>
    </submittedName>
</protein>
<comment type="caution">
    <text evidence="2">The sequence shown here is derived from an EMBL/GenBank/DDBJ whole genome shotgun (WGS) entry which is preliminary data.</text>
</comment>
<feature type="non-terminal residue" evidence="2">
    <location>
        <position position="57"/>
    </location>
</feature>
<sequence length="57" mass="5999">MLTAFSINSMGWSRGSQDGEESPLDAAGATWDEDGWVVAAPLPLAASPVAAFETLRF</sequence>
<evidence type="ECO:0000313" key="2">
    <source>
        <dbReference type="EMBL" id="MCI58897.1"/>
    </source>
</evidence>
<organism evidence="2 3">
    <name type="scientific">Trifolium medium</name>
    <dbReference type="NCBI Taxonomy" id="97028"/>
    <lineage>
        <taxon>Eukaryota</taxon>
        <taxon>Viridiplantae</taxon>
        <taxon>Streptophyta</taxon>
        <taxon>Embryophyta</taxon>
        <taxon>Tracheophyta</taxon>
        <taxon>Spermatophyta</taxon>
        <taxon>Magnoliopsida</taxon>
        <taxon>eudicotyledons</taxon>
        <taxon>Gunneridae</taxon>
        <taxon>Pentapetalae</taxon>
        <taxon>rosids</taxon>
        <taxon>fabids</taxon>
        <taxon>Fabales</taxon>
        <taxon>Fabaceae</taxon>
        <taxon>Papilionoideae</taxon>
        <taxon>50 kb inversion clade</taxon>
        <taxon>NPAAA clade</taxon>
        <taxon>Hologalegina</taxon>
        <taxon>IRL clade</taxon>
        <taxon>Trifolieae</taxon>
        <taxon>Trifolium</taxon>
    </lineage>
</organism>
<dbReference type="EMBL" id="LXQA010553544">
    <property type="protein sequence ID" value="MCI58897.1"/>
    <property type="molecule type" value="Genomic_DNA"/>
</dbReference>
<name>A0A392TES3_9FABA</name>
<evidence type="ECO:0000256" key="1">
    <source>
        <dbReference type="SAM" id="MobiDB-lite"/>
    </source>
</evidence>
<reference evidence="2 3" key="1">
    <citation type="journal article" date="2018" name="Front. Plant Sci.">
        <title>Red Clover (Trifolium pratense) and Zigzag Clover (T. medium) - A Picture of Genomic Similarities and Differences.</title>
        <authorList>
            <person name="Dluhosova J."/>
            <person name="Istvanek J."/>
            <person name="Nedelnik J."/>
            <person name="Repkova J."/>
        </authorList>
    </citation>
    <scope>NUCLEOTIDE SEQUENCE [LARGE SCALE GENOMIC DNA]</scope>
    <source>
        <strain evidence="3">cv. 10/8</strain>
        <tissue evidence="2">Leaf</tissue>
    </source>
</reference>
<dbReference type="Proteomes" id="UP000265520">
    <property type="component" value="Unassembled WGS sequence"/>
</dbReference>
<accession>A0A392TES3</accession>
<feature type="region of interest" description="Disordered" evidence="1">
    <location>
        <begin position="1"/>
        <end position="27"/>
    </location>
</feature>
<keyword evidence="3" id="KW-1185">Reference proteome</keyword>